<dbReference type="PANTHER" id="PTHR31969">
    <property type="entry name" value="GEM-LIKE PROTEIN 2"/>
    <property type="match status" value="1"/>
</dbReference>
<accession>A0A438K4W6</accession>
<protein>
    <submittedName>
        <fullName evidence="2">GEM-like protein 4</fullName>
    </submittedName>
</protein>
<evidence type="ECO:0000313" key="3">
    <source>
        <dbReference type="Proteomes" id="UP000288805"/>
    </source>
</evidence>
<dbReference type="EMBL" id="QGNW01000016">
    <property type="protein sequence ID" value="RVX16227.1"/>
    <property type="molecule type" value="Genomic_DNA"/>
</dbReference>
<gene>
    <name evidence="2" type="primary">VvCHDp000319_19</name>
    <name evidence="2" type="ORF">CK203_014421</name>
</gene>
<reference evidence="2 3" key="1">
    <citation type="journal article" date="2018" name="PLoS Genet.">
        <title>Population sequencing reveals clonal diversity and ancestral inbreeding in the grapevine cultivar Chardonnay.</title>
        <authorList>
            <person name="Roach M.J."/>
            <person name="Johnson D.L."/>
            <person name="Bohlmann J."/>
            <person name="van Vuuren H.J."/>
            <person name="Jones S.J."/>
            <person name="Pretorius I.S."/>
            <person name="Schmidt S.A."/>
            <person name="Borneman A.R."/>
        </authorList>
    </citation>
    <scope>NUCLEOTIDE SEQUENCE [LARGE SCALE GENOMIC DNA]</scope>
    <source>
        <strain evidence="3">cv. Chardonnay</strain>
        <tissue evidence="2">Leaf</tissue>
    </source>
</reference>
<dbReference type="AlphaFoldDB" id="A0A438K4W6"/>
<feature type="region of interest" description="Disordered" evidence="1">
    <location>
        <begin position="293"/>
        <end position="312"/>
    </location>
</feature>
<dbReference type="Proteomes" id="UP000288805">
    <property type="component" value="Unassembled WGS sequence"/>
</dbReference>
<sequence>MPKESFIPDQHMDTWSSLSLVEEFQSFSNGHCLLHNGLSFSAKGQIIGIPVSRQNENPSSSNASLALTHSKVDRKKKMNRHEKKDYNFVQGIREHGPLAGLLFISTQRVAFCSERSIKFSSPNGELVRFHYKVGYSLNSFSRSLTSCFSISMFSIILEEILLCAGLNPTEKEIFQLSPTGTVSILNELQTKPEVIQVEMVFLSASLGVSTCSKNKASAQPKTLAFATLFKTPKTLELNPSLTREWGRADVVLTWLQVSLPRKRVLADLMDALAWGKAIWKGLRHLAPAGMAYKPSLTPQDKGEKMPKGLHSR</sequence>
<name>A0A438K4W6_VITVI</name>
<dbReference type="InterPro" id="IPR037848">
    <property type="entry name" value="GEM-like"/>
</dbReference>
<organism evidence="2 3">
    <name type="scientific">Vitis vinifera</name>
    <name type="common">Grape</name>
    <dbReference type="NCBI Taxonomy" id="29760"/>
    <lineage>
        <taxon>Eukaryota</taxon>
        <taxon>Viridiplantae</taxon>
        <taxon>Streptophyta</taxon>
        <taxon>Embryophyta</taxon>
        <taxon>Tracheophyta</taxon>
        <taxon>Spermatophyta</taxon>
        <taxon>Magnoliopsida</taxon>
        <taxon>eudicotyledons</taxon>
        <taxon>Gunneridae</taxon>
        <taxon>Pentapetalae</taxon>
        <taxon>rosids</taxon>
        <taxon>Vitales</taxon>
        <taxon>Vitaceae</taxon>
        <taxon>Viteae</taxon>
        <taxon>Vitis</taxon>
    </lineage>
</organism>
<comment type="caution">
    <text evidence="2">The sequence shown here is derived from an EMBL/GenBank/DDBJ whole genome shotgun (WGS) entry which is preliminary data.</text>
</comment>
<proteinExistence type="predicted"/>
<evidence type="ECO:0000256" key="1">
    <source>
        <dbReference type="SAM" id="MobiDB-lite"/>
    </source>
</evidence>
<evidence type="ECO:0000313" key="2">
    <source>
        <dbReference type="EMBL" id="RVX16227.1"/>
    </source>
</evidence>